<reference evidence="3 4" key="1">
    <citation type="submission" date="2016-10" db="EMBL/GenBank/DDBJ databases">
        <authorList>
            <person name="de Groot N.N."/>
        </authorList>
    </citation>
    <scope>NUCLEOTIDE SEQUENCE [LARGE SCALE GENOMIC DNA]</scope>
    <source>
        <strain evidence="3 4">DSM 23581</strain>
    </source>
</reference>
<dbReference type="EMBL" id="FNQF01000005">
    <property type="protein sequence ID" value="SEA35013.1"/>
    <property type="molecule type" value="Genomic_DNA"/>
</dbReference>
<name>A0A1H4AG16_9FLAO</name>
<evidence type="ECO:0000313" key="4">
    <source>
        <dbReference type="Proteomes" id="UP000198820"/>
    </source>
</evidence>
<feature type="region of interest" description="Disordered" evidence="1">
    <location>
        <begin position="27"/>
        <end position="84"/>
    </location>
</feature>
<feature type="signal peptide" evidence="2">
    <location>
        <begin position="1"/>
        <end position="22"/>
    </location>
</feature>
<dbReference type="InterPro" id="IPR011050">
    <property type="entry name" value="Pectin_lyase_fold/virulence"/>
</dbReference>
<keyword evidence="4" id="KW-1185">Reference proteome</keyword>
<dbReference type="RefSeq" id="WP_093243569.1">
    <property type="nucleotide sequence ID" value="NZ_FNQF01000005.1"/>
</dbReference>
<dbReference type="SMART" id="SM00710">
    <property type="entry name" value="PbH1"/>
    <property type="match status" value="4"/>
</dbReference>
<dbReference type="SUPFAM" id="SSF51126">
    <property type="entry name" value="Pectin lyase-like"/>
    <property type="match status" value="1"/>
</dbReference>
<keyword evidence="2" id="KW-0732">Signal</keyword>
<accession>A0A1H4AG16</accession>
<proteinExistence type="predicted"/>
<protein>
    <recommendedName>
        <fullName evidence="5">Right handed beta helix region</fullName>
    </recommendedName>
</protein>
<dbReference type="Proteomes" id="UP000198820">
    <property type="component" value="Unassembled WGS sequence"/>
</dbReference>
<sequence length="448" mass="49874">MNTFQLKFKPVLILCLIGFVVASCGNDEKSESSDSEKDSGKVEQTSILKNDKENKDSKLSKKANSRIAIEEDDETSPESPEGNTAPIALDCDYFRKNPNTVLINNLDSTVDYMISCMTRIDGKLIIEEGVVIAFDQDAGMYFTDKSTFKMQGTAEKPIILTGKEQTKGFWNGVLSKSSSSNNKMSHVTIDYAGGSKAALEIDNEDSSLKLEHCTLSNSKNYGMIVHDNVGKDVHNIFMENCTFTKNKIPFKTDASRLRLFNGTNSFSGNDEDYIDLNGGTLYGDATWANLNVPYFLQSDFRYRDGVLTVEAGTEIVMPAQSWMHLQDKASLVMVGTEEDPIIIRGEHDVPGFWNQLTIDSSSPLNEIGHVVFKNAGQTTKKPNGAVFLKRSKYLKIHDVVFSKCFAYGVSIQDLNKSHLEYANLKLDNTSKLFSDWRGQEISVPDNLQ</sequence>
<feature type="chain" id="PRO_5011575863" description="Right handed beta helix region" evidence="2">
    <location>
        <begin position="23"/>
        <end position="448"/>
    </location>
</feature>
<feature type="compositionally biased region" description="Basic and acidic residues" evidence="1">
    <location>
        <begin position="27"/>
        <end position="41"/>
    </location>
</feature>
<organism evidence="3 4">
    <name type="scientific">Psychroflexus halocasei</name>
    <dbReference type="NCBI Taxonomy" id="908615"/>
    <lineage>
        <taxon>Bacteria</taxon>
        <taxon>Pseudomonadati</taxon>
        <taxon>Bacteroidota</taxon>
        <taxon>Flavobacteriia</taxon>
        <taxon>Flavobacteriales</taxon>
        <taxon>Flavobacteriaceae</taxon>
        <taxon>Psychroflexus</taxon>
    </lineage>
</organism>
<dbReference type="PROSITE" id="PS51257">
    <property type="entry name" value="PROKAR_LIPOPROTEIN"/>
    <property type="match status" value="1"/>
</dbReference>
<dbReference type="InterPro" id="IPR006626">
    <property type="entry name" value="PbH1"/>
</dbReference>
<dbReference type="AlphaFoldDB" id="A0A1H4AG16"/>
<dbReference type="Gene3D" id="2.160.20.10">
    <property type="entry name" value="Single-stranded right-handed beta-helix, Pectin lyase-like"/>
    <property type="match status" value="1"/>
</dbReference>
<evidence type="ECO:0000256" key="2">
    <source>
        <dbReference type="SAM" id="SignalP"/>
    </source>
</evidence>
<dbReference type="InterPro" id="IPR012334">
    <property type="entry name" value="Pectin_lyas_fold"/>
</dbReference>
<evidence type="ECO:0000256" key="1">
    <source>
        <dbReference type="SAM" id="MobiDB-lite"/>
    </source>
</evidence>
<gene>
    <name evidence="3" type="ORF">SAMN05421540_10527</name>
</gene>
<dbReference type="STRING" id="908615.SAMN05421540_10527"/>
<evidence type="ECO:0000313" key="3">
    <source>
        <dbReference type="EMBL" id="SEA35013.1"/>
    </source>
</evidence>
<feature type="compositionally biased region" description="Basic and acidic residues" evidence="1">
    <location>
        <begin position="49"/>
        <end position="59"/>
    </location>
</feature>
<evidence type="ECO:0008006" key="5">
    <source>
        <dbReference type="Google" id="ProtNLM"/>
    </source>
</evidence>